<comment type="catalytic activity">
    <reaction evidence="9">
        <text>S-methyl-5'-thioadenosine + phosphate = 5-(methylsulfanyl)-alpha-D-ribose 1-phosphate + adenine</text>
        <dbReference type="Rhea" id="RHEA:11852"/>
        <dbReference type="ChEBI" id="CHEBI:16708"/>
        <dbReference type="ChEBI" id="CHEBI:17509"/>
        <dbReference type="ChEBI" id="CHEBI:43474"/>
        <dbReference type="ChEBI" id="CHEBI:58533"/>
        <dbReference type="EC" id="2.4.2.28"/>
    </reaction>
    <physiologicalReaction direction="left-to-right" evidence="9">
        <dbReference type="Rhea" id="RHEA:11853"/>
    </physiologicalReaction>
</comment>
<dbReference type="PANTHER" id="PTHR30616:SF2">
    <property type="entry name" value="PURINE NUCLEOSIDE PHOSPHORYLASE LACC1"/>
    <property type="match status" value="1"/>
</dbReference>
<comment type="catalytic activity">
    <reaction evidence="7">
        <text>adenosine + H2O + H(+) = inosine + NH4(+)</text>
        <dbReference type="Rhea" id="RHEA:24408"/>
        <dbReference type="ChEBI" id="CHEBI:15377"/>
        <dbReference type="ChEBI" id="CHEBI:15378"/>
        <dbReference type="ChEBI" id="CHEBI:16335"/>
        <dbReference type="ChEBI" id="CHEBI:17596"/>
        <dbReference type="ChEBI" id="CHEBI:28938"/>
        <dbReference type="EC" id="3.5.4.4"/>
    </reaction>
    <physiologicalReaction direction="left-to-right" evidence="7">
        <dbReference type="Rhea" id="RHEA:24409"/>
    </physiologicalReaction>
</comment>
<dbReference type="Proteomes" id="UP000176409">
    <property type="component" value="Unassembled WGS sequence"/>
</dbReference>
<keyword evidence="5" id="KW-0378">Hydrolase</keyword>
<keyword evidence="3" id="KW-0808">Transferase</keyword>
<dbReference type="Pfam" id="PF02578">
    <property type="entry name" value="Cu-oxidase_4"/>
    <property type="match status" value="1"/>
</dbReference>
<protein>
    <recommendedName>
        <fullName evidence="10">Purine nucleoside phosphorylase</fullName>
    </recommendedName>
</protein>
<dbReference type="InterPro" id="IPR011324">
    <property type="entry name" value="Cytotoxic_necrot_fac-like_cat"/>
</dbReference>
<sequence>MLQNPSGIGFQSTLLSQLGGVIHGFSNRSAGDMKYSSENRDLFAHKLGFKTSPVLAQQVHDNLIRTVDSQTMGIVPGVDGLVSRDVTVAVVVADCVPVLLVDPIGKVIAAVHAGWKGTVGSVVGNAVGEMVRMGGDVRRIYAAIGAHIGGCCYDVPVERVDVFVNRFGHDEKMAFQSDGKWHLDIGWLNYRQLIEAGVLQDNIDAPPTCTSCQNDEFFSYRKDTKETYGEMMAVIGFK</sequence>
<evidence type="ECO:0000256" key="6">
    <source>
        <dbReference type="ARBA" id="ARBA00022833"/>
    </source>
</evidence>
<evidence type="ECO:0000256" key="7">
    <source>
        <dbReference type="ARBA" id="ARBA00047989"/>
    </source>
</evidence>
<dbReference type="InterPro" id="IPR038371">
    <property type="entry name" value="Cu_polyphenol_OxRdtase_sf"/>
</dbReference>
<evidence type="ECO:0000256" key="10">
    <source>
        <dbReference type="RuleBase" id="RU361274"/>
    </source>
</evidence>
<dbReference type="GO" id="GO:0017061">
    <property type="term" value="F:S-methyl-5-thioadenosine phosphorylase activity"/>
    <property type="evidence" value="ECO:0007669"/>
    <property type="project" value="UniProtKB-EC"/>
</dbReference>
<organism evidence="11 12">
    <name type="scientific">Candidatus Gottesmanbacteria bacterium RIFCSPLOWO2_01_FULL_49_10</name>
    <dbReference type="NCBI Taxonomy" id="1798396"/>
    <lineage>
        <taxon>Bacteria</taxon>
        <taxon>Candidatus Gottesmaniibacteriota</taxon>
    </lineage>
</organism>
<dbReference type="Gene3D" id="3.60.140.10">
    <property type="entry name" value="CNF1/YfiH-like putative cysteine hydrolases"/>
    <property type="match status" value="1"/>
</dbReference>
<evidence type="ECO:0000256" key="5">
    <source>
        <dbReference type="ARBA" id="ARBA00022801"/>
    </source>
</evidence>
<comment type="catalytic activity">
    <reaction evidence="8">
        <text>adenosine + phosphate = alpha-D-ribose 1-phosphate + adenine</text>
        <dbReference type="Rhea" id="RHEA:27642"/>
        <dbReference type="ChEBI" id="CHEBI:16335"/>
        <dbReference type="ChEBI" id="CHEBI:16708"/>
        <dbReference type="ChEBI" id="CHEBI:43474"/>
        <dbReference type="ChEBI" id="CHEBI:57720"/>
        <dbReference type="EC" id="2.4.2.1"/>
    </reaction>
    <physiologicalReaction direction="left-to-right" evidence="8">
        <dbReference type="Rhea" id="RHEA:27643"/>
    </physiologicalReaction>
</comment>
<gene>
    <name evidence="11" type="ORF">A2973_03715</name>
</gene>
<evidence type="ECO:0000256" key="4">
    <source>
        <dbReference type="ARBA" id="ARBA00022723"/>
    </source>
</evidence>
<evidence type="ECO:0000256" key="3">
    <source>
        <dbReference type="ARBA" id="ARBA00022679"/>
    </source>
</evidence>
<evidence type="ECO:0000256" key="9">
    <source>
        <dbReference type="ARBA" id="ARBA00049893"/>
    </source>
</evidence>
<name>A0A1F6B1W7_9BACT</name>
<dbReference type="STRING" id="1798396.A2973_03715"/>
<evidence type="ECO:0000256" key="1">
    <source>
        <dbReference type="ARBA" id="ARBA00000553"/>
    </source>
</evidence>
<proteinExistence type="inferred from homology"/>
<dbReference type="NCBIfam" id="TIGR00726">
    <property type="entry name" value="peptidoglycan editing factor PgeF"/>
    <property type="match status" value="1"/>
</dbReference>
<evidence type="ECO:0000256" key="2">
    <source>
        <dbReference type="ARBA" id="ARBA00007353"/>
    </source>
</evidence>
<keyword evidence="4" id="KW-0479">Metal-binding</keyword>
<evidence type="ECO:0000313" key="11">
    <source>
        <dbReference type="EMBL" id="OGG30527.1"/>
    </source>
</evidence>
<reference evidence="11 12" key="1">
    <citation type="journal article" date="2016" name="Nat. Commun.">
        <title>Thousands of microbial genomes shed light on interconnected biogeochemical processes in an aquifer system.</title>
        <authorList>
            <person name="Anantharaman K."/>
            <person name="Brown C.T."/>
            <person name="Hug L.A."/>
            <person name="Sharon I."/>
            <person name="Castelle C.J."/>
            <person name="Probst A.J."/>
            <person name="Thomas B.C."/>
            <person name="Singh A."/>
            <person name="Wilkins M.J."/>
            <person name="Karaoz U."/>
            <person name="Brodie E.L."/>
            <person name="Williams K.H."/>
            <person name="Hubbard S.S."/>
            <person name="Banfield J.F."/>
        </authorList>
    </citation>
    <scope>NUCLEOTIDE SEQUENCE [LARGE SCALE GENOMIC DNA]</scope>
</reference>
<dbReference type="AlphaFoldDB" id="A0A1F6B1W7"/>
<dbReference type="GO" id="GO:0016787">
    <property type="term" value="F:hydrolase activity"/>
    <property type="evidence" value="ECO:0007669"/>
    <property type="project" value="UniProtKB-KW"/>
</dbReference>
<comment type="catalytic activity">
    <reaction evidence="1">
        <text>inosine + phosphate = alpha-D-ribose 1-phosphate + hypoxanthine</text>
        <dbReference type="Rhea" id="RHEA:27646"/>
        <dbReference type="ChEBI" id="CHEBI:17368"/>
        <dbReference type="ChEBI" id="CHEBI:17596"/>
        <dbReference type="ChEBI" id="CHEBI:43474"/>
        <dbReference type="ChEBI" id="CHEBI:57720"/>
        <dbReference type="EC" id="2.4.2.1"/>
    </reaction>
    <physiologicalReaction direction="left-to-right" evidence="1">
        <dbReference type="Rhea" id="RHEA:27647"/>
    </physiologicalReaction>
</comment>
<dbReference type="GO" id="GO:0005507">
    <property type="term" value="F:copper ion binding"/>
    <property type="evidence" value="ECO:0007669"/>
    <property type="project" value="TreeGrafter"/>
</dbReference>
<dbReference type="PANTHER" id="PTHR30616">
    <property type="entry name" value="UNCHARACTERIZED PROTEIN YFIH"/>
    <property type="match status" value="1"/>
</dbReference>
<dbReference type="EMBL" id="MFJZ01000017">
    <property type="protein sequence ID" value="OGG30527.1"/>
    <property type="molecule type" value="Genomic_DNA"/>
</dbReference>
<dbReference type="InterPro" id="IPR003730">
    <property type="entry name" value="Cu_polyphenol_OxRdtase"/>
</dbReference>
<comment type="similarity">
    <text evidence="2 10">Belongs to the purine nucleoside phosphorylase YfiH/LACC1 family.</text>
</comment>
<accession>A0A1F6B1W7</accession>
<comment type="caution">
    <text evidence="11">The sequence shown here is derived from an EMBL/GenBank/DDBJ whole genome shotgun (WGS) entry which is preliminary data.</text>
</comment>
<dbReference type="CDD" id="cd16833">
    <property type="entry name" value="YfiH"/>
    <property type="match status" value="1"/>
</dbReference>
<dbReference type="SUPFAM" id="SSF64438">
    <property type="entry name" value="CNF1/YfiH-like putative cysteine hydrolases"/>
    <property type="match status" value="1"/>
</dbReference>
<evidence type="ECO:0000256" key="8">
    <source>
        <dbReference type="ARBA" id="ARBA00048968"/>
    </source>
</evidence>
<keyword evidence="6" id="KW-0862">Zinc</keyword>
<evidence type="ECO:0000313" key="12">
    <source>
        <dbReference type="Proteomes" id="UP000176409"/>
    </source>
</evidence>